<gene>
    <name evidence="2" type="ORF">HND93_22400</name>
</gene>
<organism evidence="2 3">
    <name type="scientific">Azospirillum oleiclasticum</name>
    <dbReference type="NCBI Taxonomy" id="2735135"/>
    <lineage>
        <taxon>Bacteria</taxon>
        <taxon>Pseudomonadati</taxon>
        <taxon>Pseudomonadota</taxon>
        <taxon>Alphaproteobacteria</taxon>
        <taxon>Rhodospirillales</taxon>
        <taxon>Azospirillaceae</taxon>
        <taxon>Azospirillum</taxon>
    </lineage>
</organism>
<proteinExistence type="predicted"/>
<reference evidence="2 3" key="1">
    <citation type="submission" date="2020-05" db="EMBL/GenBank/DDBJ databases">
        <title>Azospirillum oleiclasticum sp. nov, a nitrogen-fixing and heavy crude oil-emulsifying bacterium isolated from the crude oil of Yumen Oilfield.</title>
        <authorList>
            <person name="Wu D."/>
            <person name="Cai M."/>
            <person name="Zhang X."/>
        </authorList>
    </citation>
    <scope>NUCLEOTIDE SEQUENCE [LARGE SCALE GENOMIC DNA]</scope>
    <source>
        <strain evidence="2 3">ROY-1-1-2</strain>
    </source>
</reference>
<dbReference type="Proteomes" id="UP000584642">
    <property type="component" value="Unassembled WGS sequence"/>
</dbReference>
<evidence type="ECO:0008006" key="4">
    <source>
        <dbReference type="Google" id="ProtNLM"/>
    </source>
</evidence>
<evidence type="ECO:0000256" key="1">
    <source>
        <dbReference type="SAM" id="MobiDB-lite"/>
    </source>
</evidence>
<feature type="compositionally biased region" description="Polar residues" evidence="1">
    <location>
        <begin position="53"/>
        <end position="65"/>
    </location>
</feature>
<name>A0ABX2TDR6_9PROT</name>
<comment type="caution">
    <text evidence="2">The sequence shown here is derived from an EMBL/GenBank/DDBJ whole genome shotgun (WGS) entry which is preliminary data.</text>
</comment>
<feature type="region of interest" description="Disordered" evidence="1">
    <location>
        <begin position="45"/>
        <end position="65"/>
    </location>
</feature>
<keyword evidence="3" id="KW-1185">Reference proteome</keyword>
<protein>
    <recommendedName>
        <fullName evidence="4">Motility protein</fullName>
    </recommendedName>
</protein>
<accession>A0ABX2TDR6</accession>
<dbReference type="RefSeq" id="WP_180284246.1">
    <property type="nucleotide sequence ID" value="NZ_JABFDB010000019.1"/>
</dbReference>
<dbReference type="EMBL" id="JABFDB010000019">
    <property type="protein sequence ID" value="NYZ22469.1"/>
    <property type="molecule type" value="Genomic_DNA"/>
</dbReference>
<evidence type="ECO:0000313" key="2">
    <source>
        <dbReference type="EMBL" id="NYZ22469.1"/>
    </source>
</evidence>
<sequence length="65" mass="6719">MIDSVTSSMAGAALGIRQGQTQADFGIKALNQTARQEQQTVTTLLQGAGGGNTTETRGQNLNIVV</sequence>
<evidence type="ECO:0000313" key="3">
    <source>
        <dbReference type="Proteomes" id="UP000584642"/>
    </source>
</evidence>